<comment type="subcellular location">
    <subcellularLocation>
        <location evidence="1">Cell membrane</location>
        <topology evidence="1">Multi-pass membrane protein</topology>
    </subcellularLocation>
</comment>
<gene>
    <name evidence="9" type="ORF">E6C60_3225</name>
</gene>
<evidence type="ECO:0000256" key="1">
    <source>
        <dbReference type="ARBA" id="ARBA00004651"/>
    </source>
</evidence>
<feature type="transmembrane region" description="Helical" evidence="8">
    <location>
        <begin position="307"/>
        <end position="326"/>
    </location>
</feature>
<reference evidence="9 10" key="1">
    <citation type="submission" date="2019-05" db="EMBL/GenBank/DDBJ databases">
        <authorList>
            <person name="Chen C."/>
        </authorList>
    </citation>
    <scope>NUCLEOTIDE SEQUENCE [LARGE SCALE GENOMIC DNA]</scope>
    <source>
        <strain evidence="9 10">HB172198</strain>
    </source>
</reference>
<keyword evidence="3" id="KW-0813">Transport</keyword>
<dbReference type="PANTHER" id="PTHR36838">
    <property type="entry name" value="AUXIN EFFLUX CARRIER FAMILY PROTEIN"/>
    <property type="match status" value="1"/>
</dbReference>
<comment type="similarity">
    <text evidence="2">Belongs to the auxin efflux carrier (TC 2.A.69) family.</text>
</comment>
<dbReference type="InterPro" id="IPR038770">
    <property type="entry name" value="Na+/solute_symporter_sf"/>
</dbReference>
<keyword evidence="6 8" id="KW-1133">Transmembrane helix</keyword>
<name>A0A4P8XMC4_9BACL</name>
<organism evidence="9 10">
    <name type="scientific">Paenibacillus algicola</name>
    <dbReference type="NCBI Taxonomy" id="2565926"/>
    <lineage>
        <taxon>Bacteria</taxon>
        <taxon>Bacillati</taxon>
        <taxon>Bacillota</taxon>
        <taxon>Bacilli</taxon>
        <taxon>Bacillales</taxon>
        <taxon>Paenibacillaceae</taxon>
        <taxon>Paenibacillus</taxon>
    </lineage>
</organism>
<dbReference type="Proteomes" id="UP000300879">
    <property type="component" value="Chromosome"/>
</dbReference>
<evidence type="ECO:0000256" key="5">
    <source>
        <dbReference type="ARBA" id="ARBA00022692"/>
    </source>
</evidence>
<dbReference type="KEGG" id="palo:E6C60_3225"/>
<feature type="transmembrane region" description="Helical" evidence="8">
    <location>
        <begin position="27"/>
        <end position="47"/>
    </location>
</feature>
<dbReference type="PANTHER" id="PTHR36838:SF1">
    <property type="entry name" value="SLR1864 PROTEIN"/>
    <property type="match status" value="1"/>
</dbReference>
<proteinExistence type="inferred from homology"/>
<dbReference type="EMBL" id="CP040396">
    <property type="protein sequence ID" value="QCT03936.1"/>
    <property type="molecule type" value="Genomic_DNA"/>
</dbReference>
<accession>A0A4P8XMC4</accession>
<keyword evidence="7 8" id="KW-0472">Membrane</keyword>
<feature type="transmembrane region" description="Helical" evidence="8">
    <location>
        <begin position="59"/>
        <end position="78"/>
    </location>
</feature>
<evidence type="ECO:0000256" key="3">
    <source>
        <dbReference type="ARBA" id="ARBA00022448"/>
    </source>
</evidence>
<feature type="transmembrane region" description="Helical" evidence="8">
    <location>
        <begin position="117"/>
        <end position="141"/>
    </location>
</feature>
<feature type="transmembrane region" description="Helical" evidence="8">
    <location>
        <begin position="274"/>
        <end position="295"/>
    </location>
</feature>
<feature type="transmembrane region" description="Helical" evidence="8">
    <location>
        <begin position="179"/>
        <end position="198"/>
    </location>
</feature>
<feature type="transmembrane region" description="Helical" evidence="8">
    <location>
        <begin position="210"/>
        <end position="232"/>
    </location>
</feature>
<keyword evidence="10" id="KW-1185">Reference proteome</keyword>
<feature type="transmembrane region" description="Helical" evidence="8">
    <location>
        <begin position="244"/>
        <end position="268"/>
    </location>
</feature>
<keyword evidence="4" id="KW-1003">Cell membrane</keyword>
<dbReference type="Gene3D" id="1.20.1530.20">
    <property type="match status" value="2"/>
</dbReference>
<evidence type="ECO:0000256" key="6">
    <source>
        <dbReference type="ARBA" id="ARBA00022989"/>
    </source>
</evidence>
<dbReference type="AlphaFoldDB" id="A0A4P8XMC4"/>
<dbReference type="InterPro" id="IPR004776">
    <property type="entry name" value="Mem_transp_PIN-like"/>
</dbReference>
<feature type="transmembrane region" description="Helical" evidence="8">
    <location>
        <begin position="84"/>
        <end position="105"/>
    </location>
</feature>
<evidence type="ECO:0000313" key="9">
    <source>
        <dbReference type="EMBL" id="QCT03936.1"/>
    </source>
</evidence>
<protein>
    <submittedName>
        <fullName evidence="9">Transporter, auxin efflux carrier (AEC) family protein</fullName>
    </submittedName>
</protein>
<sequence length="327" mass="35024">MAEAREQERINEFEELYCSMLTSFLTTLYHVFLPISLPVVAGALLRYYKGLATKPLSAVSLYIMSPALIFDTLLHAEITTSDVAVTAVFCVANVVVLWLLCSLLGKLLKLSQPEQAGLALTTLFTNSVNYGLPLVLLAFGQLGLDKASVYVIIQIIIVNTFGVFVAARSHFSAAKAFQSVFTLPSIYAAVCAVLLRMSGTVLPEALDTGVSMLSAAYAPLALVILGAQMMGVKEGKETALVTPAGFWSGMAMRMIIGPLTAWGLLVLLPVDRTLFAVLLILSSMPAAVNAVILAEQYDAAPKLVSRCILWTTLSSFILLPVLIGVMG</sequence>
<evidence type="ECO:0000256" key="2">
    <source>
        <dbReference type="ARBA" id="ARBA00010145"/>
    </source>
</evidence>
<evidence type="ECO:0000256" key="8">
    <source>
        <dbReference type="SAM" id="Phobius"/>
    </source>
</evidence>
<dbReference type="GO" id="GO:0005886">
    <property type="term" value="C:plasma membrane"/>
    <property type="evidence" value="ECO:0007669"/>
    <property type="project" value="UniProtKB-SubCell"/>
</dbReference>
<dbReference type="GO" id="GO:0055085">
    <property type="term" value="P:transmembrane transport"/>
    <property type="evidence" value="ECO:0007669"/>
    <property type="project" value="InterPro"/>
</dbReference>
<evidence type="ECO:0000256" key="7">
    <source>
        <dbReference type="ARBA" id="ARBA00023136"/>
    </source>
</evidence>
<keyword evidence="5 8" id="KW-0812">Transmembrane</keyword>
<dbReference type="Pfam" id="PF03547">
    <property type="entry name" value="Mem_trans"/>
    <property type="match status" value="2"/>
</dbReference>
<evidence type="ECO:0000313" key="10">
    <source>
        <dbReference type="Proteomes" id="UP000300879"/>
    </source>
</evidence>
<feature type="transmembrane region" description="Helical" evidence="8">
    <location>
        <begin position="147"/>
        <end position="167"/>
    </location>
</feature>
<evidence type="ECO:0000256" key="4">
    <source>
        <dbReference type="ARBA" id="ARBA00022475"/>
    </source>
</evidence>